<keyword evidence="5" id="KW-0808">Transferase</keyword>
<evidence type="ECO:0000256" key="10">
    <source>
        <dbReference type="ARBA" id="ARBA00023054"/>
    </source>
</evidence>
<evidence type="ECO:0000256" key="8">
    <source>
        <dbReference type="ARBA" id="ARBA00022840"/>
    </source>
</evidence>
<name>A0A5B6UEH3_9ROSI</name>
<dbReference type="InterPro" id="IPR050538">
    <property type="entry name" value="MAP_kinase_kinase_kinase"/>
</dbReference>
<dbReference type="PROSITE" id="PS00108">
    <property type="entry name" value="PROTEIN_KINASE_ST"/>
    <property type="match status" value="1"/>
</dbReference>
<dbReference type="PANTHER" id="PTHR48016">
    <property type="entry name" value="MAP KINASE KINASE KINASE SSK2-RELATED-RELATED"/>
    <property type="match status" value="1"/>
</dbReference>
<keyword evidence="4" id="KW-0723">Serine/threonine-protein kinase</keyword>
<dbReference type="FunFam" id="1.10.510.10:FF:000382">
    <property type="entry name" value="Mitogen-activated protein kinase kinase kinase 2"/>
    <property type="match status" value="1"/>
</dbReference>
<evidence type="ECO:0000259" key="15">
    <source>
        <dbReference type="PROSITE" id="PS50011"/>
    </source>
</evidence>
<evidence type="ECO:0000256" key="13">
    <source>
        <dbReference type="PROSITE-ProRule" id="PRU10141"/>
    </source>
</evidence>
<dbReference type="Gene3D" id="1.10.510.10">
    <property type="entry name" value="Transferase(Phosphotransferase) domain 1"/>
    <property type="match status" value="1"/>
</dbReference>
<keyword evidence="9" id="KW-0832">Ubl conjugation</keyword>
<dbReference type="InterPro" id="IPR011009">
    <property type="entry name" value="Kinase-like_dom_sf"/>
</dbReference>
<dbReference type="SMART" id="SM00220">
    <property type="entry name" value="S_TKc"/>
    <property type="match status" value="1"/>
</dbReference>
<evidence type="ECO:0000313" key="16">
    <source>
        <dbReference type="EMBL" id="KAA3455718.1"/>
    </source>
</evidence>
<evidence type="ECO:0000256" key="4">
    <source>
        <dbReference type="ARBA" id="ARBA00022527"/>
    </source>
</evidence>
<evidence type="ECO:0000313" key="17">
    <source>
        <dbReference type="Proteomes" id="UP000325315"/>
    </source>
</evidence>
<feature type="binding site" evidence="13">
    <location>
        <position position="97"/>
    </location>
    <ligand>
        <name>ATP</name>
        <dbReference type="ChEBI" id="CHEBI:30616"/>
    </ligand>
</feature>
<accession>A0A5B6UEH3</accession>
<feature type="coiled-coil region" evidence="14">
    <location>
        <begin position="100"/>
        <end position="127"/>
    </location>
</feature>
<dbReference type="AlphaFoldDB" id="A0A5B6UEH3"/>
<protein>
    <recommendedName>
        <fullName evidence="2">mitogen-activated protein kinase kinase kinase</fullName>
        <ecNumber evidence="2">2.7.11.25</ecNumber>
    </recommendedName>
</protein>
<gene>
    <name evidence="16" type="primary">mkkA</name>
    <name evidence="16" type="ORF">EPI10_018715</name>
</gene>
<comment type="catalytic activity">
    <reaction evidence="12">
        <text>L-seryl-[protein] + ATP = O-phospho-L-seryl-[protein] + ADP + H(+)</text>
        <dbReference type="Rhea" id="RHEA:17989"/>
        <dbReference type="Rhea" id="RHEA-COMP:9863"/>
        <dbReference type="Rhea" id="RHEA-COMP:11604"/>
        <dbReference type="ChEBI" id="CHEBI:15378"/>
        <dbReference type="ChEBI" id="CHEBI:29999"/>
        <dbReference type="ChEBI" id="CHEBI:30616"/>
        <dbReference type="ChEBI" id="CHEBI:83421"/>
        <dbReference type="ChEBI" id="CHEBI:456216"/>
        <dbReference type="EC" id="2.7.11.25"/>
    </reaction>
</comment>
<keyword evidence="10 14" id="KW-0175">Coiled coil</keyword>
<dbReference type="InterPro" id="IPR000719">
    <property type="entry name" value="Prot_kinase_dom"/>
</dbReference>
<proteinExistence type="inferred from homology"/>
<dbReference type="GO" id="GO:0005737">
    <property type="term" value="C:cytoplasm"/>
    <property type="evidence" value="ECO:0007669"/>
    <property type="project" value="TreeGrafter"/>
</dbReference>
<evidence type="ECO:0000256" key="12">
    <source>
        <dbReference type="ARBA" id="ARBA00048329"/>
    </source>
</evidence>
<dbReference type="OrthoDB" id="266718at2759"/>
<evidence type="ECO:0000256" key="14">
    <source>
        <dbReference type="SAM" id="Coils"/>
    </source>
</evidence>
<keyword evidence="3" id="KW-1017">Isopeptide bond</keyword>
<keyword evidence="6 13" id="KW-0547">Nucleotide-binding</keyword>
<keyword evidence="17" id="KW-1185">Reference proteome</keyword>
<reference evidence="17" key="1">
    <citation type="journal article" date="2019" name="Plant Biotechnol. J.">
        <title>Genome sequencing of the Australian wild diploid species Gossypium australe highlights disease resistance and delayed gland morphogenesis.</title>
        <authorList>
            <person name="Cai Y."/>
            <person name="Cai X."/>
            <person name="Wang Q."/>
            <person name="Wang P."/>
            <person name="Zhang Y."/>
            <person name="Cai C."/>
            <person name="Xu Y."/>
            <person name="Wang K."/>
            <person name="Zhou Z."/>
            <person name="Wang C."/>
            <person name="Geng S."/>
            <person name="Li B."/>
            <person name="Dong Q."/>
            <person name="Hou Y."/>
            <person name="Wang H."/>
            <person name="Ai P."/>
            <person name="Liu Z."/>
            <person name="Yi F."/>
            <person name="Sun M."/>
            <person name="An G."/>
            <person name="Cheng J."/>
            <person name="Zhang Y."/>
            <person name="Shi Q."/>
            <person name="Xie Y."/>
            <person name="Shi X."/>
            <person name="Chang Y."/>
            <person name="Huang F."/>
            <person name="Chen Y."/>
            <person name="Hong S."/>
            <person name="Mi L."/>
            <person name="Sun Q."/>
            <person name="Zhang L."/>
            <person name="Zhou B."/>
            <person name="Peng R."/>
            <person name="Zhang X."/>
            <person name="Liu F."/>
        </authorList>
    </citation>
    <scope>NUCLEOTIDE SEQUENCE [LARGE SCALE GENOMIC DNA]</scope>
    <source>
        <strain evidence="17">cv. PA1801</strain>
    </source>
</reference>
<comment type="catalytic activity">
    <reaction evidence="11">
        <text>L-threonyl-[protein] + ATP = O-phospho-L-threonyl-[protein] + ADP + H(+)</text>
        <dbReference type="Rhea" id="RHEA:46608"/>
        <dbReference type="Rhea" id="RHEA-COMP:11060"/>
        <dbReference type="Rhea" id="RHEA-COMP:11605"/>
        <dbReference type="ChEBI" id="CHEBI:15378"/>
        <dbReference type="ChEBI" id="CHEBI:30013"/>
        <dbReference type="ChEBI" id="CHEBI:30616"/>
        <dbReference type="ChEBI" id="CHEBI:61977"/>
        <dbReference type="ChEBI" id="CHEBI:456216"/>
        <dbReference type="EC" id="2.7.11.25"/>
    </reaction>
</comment>
<dbReference type="GO" id="GO:0004709">
    <property type="term" value="F:MAP kinase kinase kinase activity"/>
    <property type="evidence" value="ECO:0007669"/>
    <property type="project" value="UniProtKB-EC"/>
</dbReference>
<comment type="caution">
    <text evidence="16">The sequence shown here is derived from an EMBL/GenBank/DDBJ whole genome shotgun (WGS) entry which is preliminary data.</text>
</comment>
<evidence type="ECO:0000256" key="9">
    <source>
        <dbReference type="ARBA" id="ARBA00022843"/>
    </source>
</evidence>
<evidence type="ECO:0000256" key="1">
    <source>
        <dbReference type="ARBA" id="ARBA00006529"/>
    </source>
</evidence>
<evidence type="ECO:0000256" key="2">
    <source>
        <dbReference type="ARBA" id="ARBA00012406"/>
    </source>
</evidence>
<dbReference type="Proteomes" id="UP000325315">
    <property type="component" value="Unassembled WGS sequence"/>
</dbReference>
<dbReference type="EC" id="2.7.11.25" evidence="2"/>
<dbReference type="InterPro" id="IPR017441">
    <property type="entry name" value="Protein_kinase_ATP_BS"/>
</dbReference>
<evidence type="ECO:0000256" key="5">
    <source>
        <dbReference type="ARBA" id="ARBA00022679"/>
    </source>
</evidence>
<dbReference type="SUPFAM" id="SSF56112">
    <property type="entry name" value="Protein kinase-like (PK-like)"/>
    <property type="match status" value="1"/>
</dbReference>
<dbReference type="PROSITE" id="PS00107">
    <property type="entry name" value="PROTEIN_KINASE_ATP"/>
    <property type="match status" value="1"/>
</dbReference>
<evidence type="ECO:0000256" key="7">
    <source>
        <dbReference type="ARBA" id="ARBA00022777"/>
    </source>
</evidence>
<dbReference type="GO" id="GO:0005524">
    <property type="term" value="F:ATP binding"/>
    <property type="evidence" value="ECO:0007669"/>
    <property type="project" value="UniProtKB-UniRule"/>
</dbReference>
<dbReference type="FunFam" id="3.30.200.20:FF:000387">
    <property type="entry name" value="Serine/threonine-protein kinase STE11"/>
    <property type="match status" value="1"/>
</dbReference>
<feature type="domain" description="Protein kinase" evidence="15">
    <location>
        <begin position="68"/>
        <end position="323"/>
    </location>
</feature>
<dbReference type="Pfam" id="PF00069">
    <property type="entry name" value="Pkinase"/>
    <property type="match status" value="1"/>
</dbReference>
<dbReference type="InterPro" id="IPR008271">
    <property type="entry name" value="Ser/Thr_kinase_AS"/>
</dbReference>
<comment type="similarity">
    <text evidence="1">Belongs to the protein kinase superfamily. STE Ser/Thr protein kinase family. MAP kinase kinase kinase subfamily.</text>
</comment>
<keyword evidence="8 13" id="KW-0067">ATP-binding</keyword>
<dbReference type="PANTHER" id="PTHR48016:SF56">
    <property type="entry name" value="MAPKK KINASE"/>
    <property type="match status" value="1"/>
</dbReference>
<evidence type="ECO:0000256" key="6">
    <source>
        <dbReference type="ARBA" id="ARBA00022741"/>
    </source>
</evidence>
<dbReference type="EMBL" id="SMMG02000012">
    <property type="protein sequence ID" value="KAA3455718.1"/>
    <property type="molecule type" value="Genomic_DNA"/>
</dbReference>
<dbReference type="CDD" id="cd06606">
    <property type="entry name" value="STKc_MAPKKK"/>
    <property type="match status" value="1"/>
</dbReference>
<sequence length="720" mass="79961">MQELVGSVRRSFVFRSSTSGDDAGGGLGGFVEKIGASIRRSRIGLFAKPPAPPALPSVKKRDAPTIRWRKGELIGCGAFGRVYMGMNLDSGELLAVKQVLIAANASKEKTQAHIRELEEEVKLLQNLSHPNIVRYLGTAREDDSLNILLEFVPGGSISSLLGKFGSFPESVIRMYTKQLLLGLEYLHKNRIVHRDIKGANILVDNKGCIKLADFGASKKVVELATINGAKSMKGTPYWMAPEVILQTGHSFSADIWSVGCTVIEMATGKPPWSQQYQEVAALFHIGTTKSHPPIPEHLSPEAKDLLEPGLRPSASDLLQHPFVTGDYQEPHAVLRRSIMEPENLEMASGVNLRSSINSEIRSTCTGLKDDYEMGSVSCSTAFLRKFSEPGAYWRGSNCDNSMCEIDDKDDLEFNASVKFSSVLSSADLNKVIICSWKSPFSSDVYNQLKLNCLIIYFHQSFNPMCEPTEDWPPKLDQSSELSRSGVNLSLDETMEAASTPGMSGKEENGFSFLYGPPTGDDDEEVTESKIRAFLDEKALELKKLQSPLYKQYYNTLNGSLPTSVGTANGENILSLPPKSRSPKRLPSRRLSAVADAGNMVSSKSRMNHLSNTAVVHDRTLQEIQPPSVEEWKGQDIIRPRFVNASSRMSFSERERIWKEELDQELERKRGMFSYAVRQLIPLRCLTSKMCNAEMLRKTSSPKDKFLFGQREQIRSPFPGK</sequence>
<organism evidence="16 17">
    <name type="scientific">Gossypium australe</name>
    <dbReference type="NCBI Taxonomy" id="47621"/>
    <lineage>
        <taxon>Eukaryota</taxon>
        <taxon>Viridiplantae</taxon>
        <taxon>Streptophyta</taxon>
        <taxon>Embryophyta</taxon>
        <taxon>Tracheophyta</taxon>
        <taxon>Spermatophyta</taxon>
        <taxon>Magnoliopsida</taxon>
        <taxon>eudicotyledons</taxon>
        <taxon>Gunneridae</taxon>
        <taxon>Pentapetalae</taxon>
        <taxon>rosids</taxon>
        <taxon>malvids</taxon>
        <taxon>Malvales</taxon>
        <taxon>Malvaceae</taxon>
        <taxon>Malvoideae</taxon>
        <taxon>Gossypium</taxon>
    </lineage>
</organism>
<evidence type="ECO:0000256" key="11">
    <source>
        <dbReference type="ARBA" id="ARBA00047559"/>
    </source>
</evidence>
<dbReference type="PROSITE" id="PS50011">
    <property type="entry name" value="PROTEIN_KINASE_DOM"/>
    <property type="match status" value="1"/>
</dbReference>
<keyword evidence="7 16" id="KW-0418">Kinase</keyword>
<evidence type="ECO:0000256" key="3">
    <source>
        <dbReference type="ARBA" id="ARBA00022499"/>
    </source>
</evidence>